<organism evidence="2 3">
    <name type="scientific">Croceicoccus marinus</name>
    <dbReference type="NCBI Taxonomy" id="450378"/>
    <lineage>
        <taxon>Bacteria</taxon>
        <taxon>Pseudomonadati</taxon>
        <taxon>Pseudomonadota</taxon>
        <taxon>Alphaproteobacteria</taxon>
        <taxon>Sphingomonadales</taxon>
        <taxon>Erythrobacteraceae</taxon>
        <taxon>Croceicoccus</taxon>
    </lineage>
</organism>
<dbReference type="STRING" id="450378.GCA_001661675_02996"/>
<dbReference type="InterPro" id="IPR029021">
    <property type="entry name" value="Prot-tyrosine_phosphatase-like"/>
</dbReference>
<dbReference type="PANTHER" id="PTHR31126:SF1">
    <property type="entry name" value="TYROSINE SPECIFIC PROTEIN PHOSPHATASES DOMAIN-CONTAINING PROTEIN"/>
    <property type="match status" value="1"/>
</dbReference>
<dbReference type="AlphaFoldDB" id="A0A1Z1FG11"/>
<evidence type="ECO:0000313" key="3">
    <source>
        <dbReference type="Proteomes" id="UP000195807"/>
    </source>
</evidence>
<sequence length="262" mass="29164">MTMDLANLNFRDLGGIRTNGGAVRGGALFRAEGPANLLPQHHAQLKSLAIGYIFDLRSRRERETHPHDWQDANCRWLGLDVNADLRVFGNDGRERLSLGGDERLAIDIMSETYREIPDALAPHWKTVGECLLEGRPAIVNCTAGKDRTGVAVAILLEMLGASRDEIMRDYHRSVVFGENLRRGGTLEGDIRASFGFMPSAEQVDALIGVRTEYLQAAWDRIENSHKTVSRYLADAGLDEATQSELRHLFVTRDHADSIQGEQ</sequence>
<dbReference type="Gene3D" id="3.90.190.10">
    <property type="entry name" value="Protein tyrosine phosphatase superfamily"/>
    <property type="match status" value="1"/>
</dbReference>
<dbReference type="GO" id="GO:0004721">
    <property type="term" value="F:phosphoprotein phosphatase activity"/>
    <property type="evidence" value="ECO:0007669"/>
    <property type="project" value="InterPro"/>
</dbReference>
<keyword evidence="2" id="KW-0614">Plasmid</keyword>
<evidence type="ECO:0008006" key="4">
    <source>
        <dbReference type="Google" id="ProtNLM"/>
    </source>
</evidence>
<comment type="similarity">
    <text evidence="1">Belongs to the protein-tyrosine phosphatase family.</text>
</comment>
<geneLocation type="plasmid" evidence="3">
    <name>pcme4a9i</name>
</geneLocation>
<name>A0A1Z1FG11_9SPHN</name>
<evidence type="ECO:0000313" key="2">
    <source>
        <dbReference type="EMBL" id="ARU17665.1"/>
    </source>
</evidence>
<evidence type="ECO:0000256" key="1">
    <source>
        <dbReference type="ARBA" id="ARBA00009580"/>
    </source>
</evidence>
<dbReference type="Pfam" id="PF13350">
    <property type="entry name" value="Y_phosphatase3"/>
    <property type="match status" value="1"/>
</dbReference>
<proteinExistence type="inferred from homology"/>
<reference evidence="2 3" key="1">
    <citation type="submission" date="2017-01" db="EMBL/GenBank/DDBJ databases">
        <title>Complete genome sequence of esterase-producing bacterium Croceicoccus marinus E4A9.</title>
        <authorList>
            <person name="Wu Y.-H."/>
            <person name="Cheng H."/>
            <person name="Xu L."/>
            <person name="Huo Y.-Y."/>
            <person name="Wang C.-S."/>
            <person name="Xu X.-W."/>
        </authorList>
    </citation>
    <scope>NUCLEOTIDE SEQUENCE [LARGE SCALE GENOMIC DNA]</scope>
    <source>
        <strain evidence="2 3">E4A9</strain>
        <plasmid evidence="3">Plasmid pcme4a9i</plasmid>
    </source>
</reference>
<keyword evidence="3" id="KW-1185">Reference proteome</keyword>
<dbReference type="InterPro" id="IPR026893">
    <property type="entry name" value="Tyr/Ser_Pase_IphP-type"/>
</dbReference>
<protein>
    <recommendedName>
        <fullName evidence="4">Tyrosine-protein phosphatase</fullName>
    </recommendedName>
</protein>
<dbReference type="Proteomes" id="UP000195807">
    <property type="component" value="Plasmid pCME4A9I"/>
</dbReference>
<gene>
    <name evidence="2" type="ORF">A9D14_14910</name>
</gene>
<dbReference type="SUPFAM" id="SSF52799">
    <property type="entry name" value="(Phosphotyrosine protein) phosphatases II"/>
    <property type="match status" value="1"/>
</dbReference>
<dbReference type="KEGG" id="cman:A9D14_14910"/>
<dbReference type="EMBL" id="CP019603">
    <property type="protein sequence ID" value="ARU17665.1"/>
    <property type="molecule type" value="Genomic_DNA"/>
</dbReference>
<accession>A0A1Z1FG11</accession>
<dbReference type="PANTHER" id="PTHR31126">
    <property type="entry name" value="TYROSINE-PROTEIN PHOSPHATASE"/>
    <property type="match status" value="1"/>
</dbReference>